<feature type="region of interest" description="Disordered" evidence="1">
    <location>
        <begin position="123"/>
        <end position="142"/>
    </location>
</feature>
<feature type="compositionally biased region" description="Acidic residues" evidence="1">
    <location>
        <begin position="8"/>
        <end position="22"/>
    </location>
</feature>
<feature type="compositionally biased region" description="Acidic residues" evidence="1">
    <location>
        <begin position="75"/>
        <end position="86"/>
    </location>
</feature>
<reference evidence="2" key="1">
    <citation type="journal article" date="2023" name="Nat. Commun.">
        <title>Diploid and tetraploid genomes of Acorus and the evolution of monocots.</title>
        <authorList>
            <person name="Ma L."/>
            <person name="Liu K.W."/>
            <person name="Li Z."/>
            <person name="Hsiao Y.Y."/>
            <person name="Qi Y."/>
            <person name="Fu T."/>
            <person name="Tang G.D."/>
            <person name="Zhang D."/>
            <person name="Sun W.H."/>
            <person name="Liu D.K."/>
            <person name="Li Y."/>
            <person name="Chen G.Z."/>
            <person name="Liu X.D."/>
            <person name="Liao X.Y."/>
            <person name="Jiang Y.T."/>
            <person name="Yu X."/>
            <person name="Hao Y."/>
            <person name="Huang J."/>
            <person name="Zhao X.W."/>
            <person name="Ke S."/>
            <person name="Chen Y.Y."/>
            <person name="Wu W.L."/>
            <person name="Hsu J.L."/>
            <person name="Lin Y.F."/>
            <person name="Huang M.D."/>
            <person name="Li C.Y."/>
            <person name="Huang L."/>
            <person name="Wang Z.W."/>
            <person name="Zhao X."/>
            <person name="Zhong W.Y."/>
            <person name="Peng D.H."/>
            <person name="Ahmad S."/>
            <person name="Lan S."/>
            <person name="Zhang J.S."/>
            <person name="Tsai W.C."/>
            <person name="Van de Peer Y."/>
            <person name="Liu Z.J."/>
        </authorList>
    </citation>
    <scope>NUCLEOTIDE SEQUENCE</scope>
    <source>
        <strain evidence="2">CP</strain>
    </source>
</reference>
<reference evidence="2" key="2">
    <citation type="submission" date="2023-06" db="EMBL/GenBank/DDBJ databases">
        <authorList>
            <person name="Ma L."/>
            <person name="Liu K.-W."/>
            <person name="Li Z."/>
            <person name="Hsiao Y.-Y."/>
            <person name="Qi Y."/>
            <person name="Fu T."/>
            <person name="Tang G."/>
            <person name="Zhang D."/>
            <person name="Sun W.-H."/>
            <person name="Liu D.-K."/>
            <person name="Li Y."/>
            <person name="Chen G.-Z."/>
            <person name="Liu X.-D."/>
            <person name="Liao X.-Y."/>
            <person name="Jiang Y.-T."/>
            <person name="Yu X."/>
            <person name="Hao Y."/>
            <person name="Huang J."/>
            <person name="Zhao X.-W."/>
            <person name="Ke S."/>
            <person name="Chen Y.-Y."/>
            <person name="Wu W.-L."/>
            <person name="Hsu J.-L."/>
            <person name="Lin Y.-F."/>
            <person name="Huang M.-D."/>
            <person name="Li C.-Y."/>
            <person name="Huang L."/>
            <person name="Wang Z.-W."/>
            <person name="Zhao X."/>
            <person name="Zhong W.-Y."/>
            <person name="Peng D.-H."/>
            <person name="Ahmad S."/>
            <person name="Lan S."/>
            <person name="Zhang J.-S."/>
            <person name="Tsai W.-C."/>
            <person name="Van De Peer Y."/>
            <person name="Liu Z.-J."/>
        </authorList>
    </citation>
    <scope>NUCLEOTIDE SEQUENCE</scope>
    <source>
        <strain evidence="2">CP</strain>
        <tissue evidence="2">Leaves</tissue>
    </source>
</reference>
<gene>
    <name evidence="2" type="ORF">QJS10_CPA07g01194</name>
</gene>
<evidence type="ECO:0000313" key="3">
    <source>
        <dbReference type="Proteomes" id="UP001180020"/>
    </source>
</evidence>
<evidence type="ECO:0000256" key="1">
    <source>
        <dbReference type="SAM" id="MobiDB-lite"/>
    </source>
</evidence>
<proteinExistence type="predicted"/>
<feature type="compositionally biased region" description="Basic and acidic residues" evidence="1">
    <location>
        <begin position="87"/>
        <end position="106"/>
    </location>
</feature>
<organism evidence="2 3">
    <name type="scientific">Acorus calamus</name>
    <name type="common">Sweet flag</name>
    <dbReference type="NCBI Taxonomy" id="4465"/>
    <lineage>
        <taxon>Eukaryota</taxon>
        <taxon>Viridiplantae</taxon>
        <taxon>Streptophyta</taxon>
        <taxon>Embryophyta</taxon>
        <taxon>Tracheophyta</taxon>
        <taxon>Spermatophyta</taxon>
        <taxon>Magnoliopsida</taxon>
        <taxon>Liliopsida</taxon>
        <taxon>Acoraceae</taxon>
        <taxon>Acorus</taxon>
    </lineage>
</organism>
<feature type="region of interest" description="Disordered" evidence="1">
    <location>
        <begin position="1"/>
        <end position="112"/>
    </location>
</feature>
<keyword evidence="3" id="KW-1185">Reference proteome</keyword>
<dbReference type="EMBL" id="JAUJYO010000007">
    <property type="protein sequence ID" value="KAK1312448.1"/>
    <property type="molecule type" value="Genomic_DNA"/>
</dbReference>
<protein>
    <submittedName>
        <fullName evidence="2">Uncharacterized protein</fullName>
    </submittedName>
</protein>
<accession>A0AAV9EFK3</accession>
<dbReference type="PANTHER" id="PTHR37175:SF1">
    <property type="entry name" value="CONSTANS-LIKE PROTEIN-RELATED"/>
    <property type="match status" value="1"/>
</dbReference>
<sequence>MSIPVNDVDNDDSPSDSDDAAFLDDYRPISPSDDSDAESEPNDAPIEPVYRRHPVENHNPSLPPVENGHPFGGDDGGEDLDDEEEEMARWREEEVDRAFREDESRRNAPLTAENASRIVDAMRGCPSAGSRRTGLIGCRRTG</sequence>
<evidence type="ECO:0000313" key="2">
    <source>
        <dbReference type="EMBL" id="KAK1312448.1"/>
    </source>
</evidence>
<dbReference type="PANTHER" id="PTHR37175">
    <property type="entry name" value="BNAA08G28800D PROTEIN"/>
    <property type="match status" value="1"/>
</dbReference>
<dbReference type="Proteomes" id="UP001180020">
    <property type="component" value="Unassembled WGS sequence"/>
</dbReference>
<name>A0AAV9EFK3_ACOCL</name>
<comment type="caution">
    <text evidence="2">The sequence shown here is derived from an EMBL/GenBank/DDBJ whole genome shotgun (WGS) entry which is preliminary data.</text>
</comment>
<dbReference type="AlphaFoldDB" id="A0AAV9EFK3"/>